<dbReference type="CDD" id="cd10568">
    <property type="entry name" value="SWIB_like"/>
    <property type="match status" value="1"/>
</dbReference>
<keyword evidence="4" id="KW-1185">Reference proteome</keyword>
<dbReference type="InterPro" id="IPR019835">
    <property type="entry name" value="SWIB_domain"/>
</dbReference>
<dbReference type="PANTHER" id="PTHR13844">
    <property type="entry name" value="SWI/SNF-RELATED MATRIX-ASSOCIATED ACTIN-DEPENDENT REGULATOR OF CHROMATIN SUBFAMILY D"/>
    <property type="match status" value="1"/>
</dbReference>
<gene>
    <name evidence="3" type="ORF">WJX74_010714</name>
</gene>
<proteinExistence type="predicted"/>
<dbReference type="SUPFAM" id="SSF47592">
    <property type="entry name" value="SWIB/MDM2 domain"/>
    <property type="match status" value="1"/>
</dbReference>
<dbReference type="AlphaFoldDB" id="A0AAW1RCS2"/>
<dbReference type="SMART" id="SM00151">
    <property type="entry name" value="SWIB"/>
    <property type="match status" value="1"/>
</dbReference>
<feature type="region of interest" description="Disordered" evidence="1">
    <location>
        <begin position="52"/>
        <end position="188"/>
    </location>
</feature>
<feature type="compositionally biased region" description="Low complexity" evidence="1">
    <location>
        <begin position="76"/>
        <end position="122"/>
    </location>
</feature>
<dbReference type="InterPro" id="IPR003121">
    <property type="entry name" value="SWIB_MDM2_domain"/>
</dbReference>
<accession>A0AAW1RCS2</accession>
<reference evidence="3 4" key="1">
    <citation type="journal article" date="2024" name="Nat. Commun.">
        <title>Phylogenomics reveals the evolutionary origins of lichenization in chlorophyte algae.</title>
        <authorList>
            <person name="Puginier C."/>
            <person name="Libourel C."/>
            <person name="Otte J."/>
            <person name="Skaloud P."/>
            <person name="Haon M."/>
            <person name="Grisel S."/>
            <person name="Petersen M."/>
            <person name="Berrin J.G."/>
            <person name="Delaux P.M."/>
            <person name="Dal Grande F."/>
            <person name="Keller J."/>
        </authorList>
    </citation>
    <scope>NUCLEOTIDE SEQUENCE [LARGE SCALE GENOMIC DNA]</scope>
    <source>
        <strain evidence="3 4">SAG 2145</strain>
    </source>
</reference>
<dbReference type="EMBL" id="JALJOS010000014">
    <property type="protein sequence ID" value="KAK9831291.1"/>
    <property type="molecule type" value="Genomic_DNA"/>
</dbReference>
<sequence>MQPQQLQQGLQEAGVPAQQLAALQSLGGYNVSNSYGQASQTPYAQYALAQNPQMQAQIAQAQRSTPQQVPTGVGRPHPAQQQQQQQLQQHHHQQLLQHQQRQQQLQHQQQQWQAAQSGQQPQRPTPRPPTGVPARVAPKAGPSPIPGQQQAASSKPAGTPTPAAVRAAEAGAAARRYKKRKATDKHMPEQVAQLVPESALYSSLLAMDRRMDATISSKRARIREALQRPNRVSKRLCVLISSRHTNQPPLRLTSGVAAADETPRDPPSWELLISGKVIDANGTKPAGHIMSNPAPGTIPGTAPRPAQGETAPLMQHIKRLRVQLDEGQYSGAQGILDWDRSQNAGDFKRRLEIRRQGSKDVPVRISIEIEHQPEQWELSEKLQSLVGKQLATKSHVWQSLWTHIAKHKLQSPTDPSLISCDPLLKSLFGGGEAMLKLSSFSNRISSHMFVPTPTLVNHTIRAGGPPSTDCIEFELELPAAPMNERAAAFLEAINKQTQIDQVDTRIASLLHKADDHRRRRAFFLAFSQSPVDFTNALIASQGRDLYAASQEGTPEFEALRRTDLFKGKWVEDAVLRCFRIPLVSFKYSDGGVPDKSAARLTAPELTPSWQPGQVPLRVWLQLLMPS</sequence>
<dbReference type="InterPro" id="IPR036885">
    <property type="entry name" value="SWIB_MDM2_dom_sf"/>
</dbReference>
<dbReference type="Proteomes" id="UP001438707">
    <property type="component" value="Unassembled WGS sequence"/>
</dbReference>
<dbReference type="Pfam" id="PF02201">
    <property type="entry name" value="SWIB"/>
    <property type="match status" value="1"/>
</dbReference>
<protein>
    <recommendedName>
        <fullName evidence="2">DM2 domain-containing protein</fullName>
    </recommendedName>
</protein>
<dbReference type="Gene3D" id="1.10.245.10">
    <property type="entry name" value="SWIB/MDM2 domain"/>
    <property type="match status" value="1"/>
</dbReference>
<organism evidence="3 4">
    <name type="scientific">Apatococcus lobatus</name>
    <dbReference type="NCBI Taxonomy" id="904363"/>
    <lineage>
        <taxon>Eukaryota</taxon>
        <taxon>Viridiplantae</taxon>
        <taxon>Chlorophyta</taxon>
        <taxon>core chlorophytes</taxon>
        <taxon>Trebouxiophyceae</taxon>
        <taxon>Chlorellales</taxon>
        <taxon>Chlorellaceae</taxon>
        <taxon>Apatococcus</taxon>
    </lineage>
</organism>
<feature type="compositionally biased region" description="Low complexity" evidence="1">
    <location>
        <begin position="163"/>
        <end position="174"/>
    </location>
</feature>
<name>A0AAW1RCS2_9CHLO</name>
<feature type="domain" description="DM2" evidence="2">
    <location>
        <begin position="371"/>
        <end position="450"/>
    </location>
</feature>
<feature type="compositionally biased region" description="Polar residues" evidence="1">
    <location>
        <begin position="52"/>
        <end position="70"/>
    </location>
</feature>
<dbReference type="PROSITE" id="PS51925">
    <property type="entry name" value="SWIB_MDM2"/>
    <property type="match status" value="1"/>
</dbReference>
<evidence type="ECO:0000256" key="1">
    <source>
        <dbReference type="SAM" id="MobiDB-lite"/>
    </source>
</evidence>
<comment type="caution">
    <text evidence="3">The sequence shown here is derived from an EMBL/GenBank/DDBJ whole genome shotgun (WGS) entry which is preliminary data.</text>
</comment>
<evidence type="ECO:0000313" key="3">
    <source>
        <dbReference type="EMBL" id="KAK9831291.1"/>
    </source>
</evidence>
<evidence type="ECO:0000313" key="4">
    <source>
        <dbReference type="Proteomes" id="UP001438707"/>
    </source>
</evidence>
<evidence type="ECO:0000259" key="2">
    <source>
        <dbReference type="PROSITE" id="PS51925"/>
    </source>
</evidence>